<dbReference type="Proteomes" id="UP000323067">
    <property type="component" value="Chromosome i"/>
</dbReference>
<dbReference type="OrthoDB" id="5599753at2759"/>
<evidence type="ECO:0000313" key="2">
    <source>
        <dbReference type="EMBL" id="ATY67325.1"/>
    </source>
</evidence>
<protein>
    <submittedName>
        <fullName evidence="2">Uncharacterized protein</fullName>
    </submittedName>
</protein>
<keyword evidence="1" id="KW-0472">Membrane</keyword>
<feature type="transmembrane region" description="Helical" evidence="1">
    <location>
        <begin position="20"/>
        <end position="39"/>
    </location>
</feature>
<dbReference type="VEuPathDB" id="FungiDB:CCM_09272"/>
<evidence type="ECO:0000313" key="3">
    <source>
        <dbReference type="Proteomes" id="UP000323067"/>
    </source>
</evidence>
<keyword evidence="1" id="KW-0812">Transmembrane</keyword>
<gene>
    <name evidence="2" type="ORF">A9K55_000333</name>
</gene>
<keyword evidence="1" id="KW-1133">Transmembrane helix</keyword>
<dbReference type="VEuPathDB" id="FungiDB:A9K55_000333"/>
<accession>A0A2H4SW44</accession>
<dbReference type="AlphaFoldDB" id="A0A2H4SW44"/>
<sequence>MSHLVNFSIPDLTRHRTAVALLPVVLPAAYVAYLHWAVWRSTTRTTGQLSPSSAHAPAAPKGLPANVAAHPDDWVVCYERVVSGPVSAATLVHKLRGGSGNTPGPLLTAYLRTTFKAFSWTPQALLIRAMVAEPVRKASFAAAHVDGLAFAGGDVVDGVYRVTSYECKESGGGGEAVELSIDTPSSYAGPPVRGLIRSAVEEGKGGGDEVRFVNETWLWRGRREKPTMLENALGRWLHGLLAGWLVMKGVGGVTRR</sequence>
<dbReference type="EMBL" id="CP023328">
    <property type="protein sequence ID" value="ATY67325.1"/>
    <property type="molecule type" value="Genomic_DNA"/>
</dbReference>
<evidence type="ECO:0000256" key="1">
    <source>
        <dbReference type="SAM" id="Phobius"/>
    </source>
</evidence>
<name>A0A2H4SW44_CORMI</name>
<reference evidence="2 3" key="1">
    <citation type="journal article" date="2017" name="BMC Genomics">
        <title>Chromosome level assembly and secondary metabolite potential of the parasitic fungus Cordyceps militaris.</title>
        <authorList>
            <person name="Kramer G.J."/>
            <person name="Nodwell J.R."/>
        </authorList>
    </citation>
    <scope>NUCLEOTIDE SEQUENCE [LARGE SCALE GENOMIC DNA]</scope>
    <source>
        <strain evidence="2 3">ATCC 34164</strain>
    </source>
</reference>
<organism evidence="2 3">
    <name type="scientific">Cordyceps militaris</name>
    <name type="common">Caterpillar fungus</name>
    <name type="synonym">Clavaria militaris</name>
    <dbReference type="NCBI Taxonomy" id="73501"/>
    <lineage>
        <taxon>Eukaryota</taxon>
        <taxon>Fungi</taxon>
        <taxon>Dikarya</taxon>
        <taxon>Ascomycota</taxon>
        <taxon>Pezizomycotina</taxon>
        <taxon>Sordariomycetes</taxon>
        <taxon>Hypocreomycetidae</taxon>
        <taxon>Hypocreales</taxon>
        <taxon>Cordycipitaceae</taxon>
        <taxon>Cordyceps</taxon>
    </lineage>
</organism>
<proteinExistence type="predicted"/>